<evidence type="ECO:0000256" key="1">
    <source>
        <dbReference type="SAM" id="MobiDB-lite"/>
    </source>
</evidence>
<feature type="compositionally biased region" description="Polar residues" evidence="1">
    <location>
        <begin position="239"/>
        <end position="250"/>
    </location>
</feature>
<feature type="region of interest" description="Disordered" evidence="1">
    <location>
        <begin position="208"/>
        <end position="277"/>
    </location>
</feature>
<gene>
    <name evidence="2" type="ORF">BCT74_06435</name>
    <name evidence="3" type="ORF">FCV91_00725</name>
</gene>
<evidence type="ECO:0000313" key="5">
    <source>
        <dbReference type="Proteomes" id="UP000305840"/>
    </source>
</evidence>
<dbReference type="EMBL" id="SYVO01000002">
    <property type="protein sequence ID" value="TKG13197.1"/>
    <property type="molecule type" value="Genomic_DNA"/>
</dbReference>
<feature type="compositionally biased region" description="Basic and acidic residues" evidence="1">
    <location>
        <begin position="254"/>
        <end position="277"/>
    </location>
</feature>
<name>A0A2N7IDC5_9VIBR</name>
<dbReference type="Proteomes" id="UP000235746">
    <property type="component" value="Unassembled WGS sequence"/>
</dbReference>
<sequence length="277" mass="31354">MFQSELICILQAGATIDGRVIEQKIIDEIAETYSPDVYTARINADHYPWSNKYGSVLSVEKKEDKLFAVLKPNSMLLRMAEQGQLLHTSCEFYEKFADTGKAYLTGLALTDEPASLGTTQIQLSANSKDKACVPTNFQITPEQLSKSTEEEASMFHTFKRWLKGEGELEQLSQQQEEDEMSKELEELLKQSIEQGKENQQQLSQLNEQVEKLNTNGKPPEQPAESEESTDVTELKDQVETLSSQVENLTGQIEKFSKLTDEEQRKLAGEGNDEERYL</sequence>
<dbReference type="InterPro" id="IPR009228">
    <property type="entry name" value="Capsid_scaffold_GpO"/>
</dbReference>
<reference evidence="2" key="2">
    <citation type="submission" date="2016-07" db="EMBL/GenBank/DDBJ databases">
        <authorList>
            <person name="Wan K."/>
            <person name="Booth B."/>
            <person name="Spirohn K."/>
            <person name="Hao T."/>
            <person name="Hu Y."/>
            <person name="Calderwood M."/>
            <person name="Hill D."/>
            <person name="Mohr S."/>
            <person name="Vidal M."/>
            <person name="Celniker S."/>
            <person name="Perrimon N."/>
        </authorList>
    </citation>
    <scope>NUCLEOTIDE SEQUENCE</scope>
    <source>
        <strain evidence="2">10N.261.51.B8</strain>
    </source>
</reference>
<dbReference type="Pfam" id="PF05929">
    <property type="entry name" value="Phage_GPO"/>
    <property type="match status" value="1"/>
</dbReference>
<dbReference type="Proteomes" id="UP000305840">
    <property type="component" value="Unassembled WGS sequence"/>
</dbReference>
<proteinExistence type="predicted"/>
<dbReference type="EMBL" id="MCYL01000024">
    <property type="protein sequence ID" value="PML54967.1"/>
    <property type="molecule type" value="Genomic_DNA"/>
</dbReference>
<accession>A0A2N7IDC5</accession>
<dbReference type="RefSeq" id="WP_099165657.1">
    <property type="nucleotide sequence ID" value="NZ_MCWG02000002.1"/>
</dbReference>
<dbReference type="AlphaFoldDB" id="A0A2N7IDC5"/>
<organism evidence="2 4">
    <name type="scientific">Vibrio lentus</name>
    <dbReference type="NCBI Taxonomy" id="136468"/>
    <lineage>
        <taxon>Bacteria</taxon>
        <taxon>Pseudomonadati</taxon>
        <taxon>Pseudomonadota</taxon>
        <taxon>Gammaproteobacteria</taxon>
        <taxon>Vibrionales</taxon>
        <taxon>Vibrionaceae</taxon>
        <taxon>Vibrio</taxon>
    </lineage>
</organism>
<protein>
    <submittedName>
        <fullName evidence="2">Phage capsid protein</fullName>
    </submittedName>
</protein>
<reference evidence="3 5" key="4">
    <citation type="submission" date="2019-04" db="EMBL/GenBank/DDBJ databases">
        <title>A reverse ecology approach based on a biological definition of microbial populations.</title>
        <authorList>
            <person name="Arevalo P."/>
            <person name="Vaninsberghe D."/>
            <person name="Elsherbini J."/>
            <person name="Gore J."/>
            <person name="Polz M."/>
        </authorList>
    </citation>
    <scope>NUCLEOTIDE SEQUENCE [LARGE SCALE GENOMIC DNA]</scope>
    <source>
        <strain evidence="3 5">10N.222.48.A1</strain>
    </source>
</reference>
<comment type="caution">
    <text evidence="2">The sequence shown here is derived from an EMBL/GenBank/DDBJ whole genome shotgun (WGS) entry which is preliminary data.</text>
</comment>
<evidence type="ECO:0000313" key="4">
    <source>
        <dbReference type="Proteomes" id="UP000235746"/>
    </source>
</evidence>
<evidence type="ECO:0000313" key="3">
    <source>
        <dbReference type="EMBL" id="TKG13197.1"/>
    </source>
</evidence>
<reference evidence="4" key="1">
    <citation type="submission" date="2016-07" db="EMBL/GenBank/DDBJ databases">
        <title>Nontailed viruses are major unrecognized killers of bacteria in the ocean.</title>
        <authorList>
            <person name="Kauffman K."/>
            <person name="Hussain F."/>
            <person name="Yang J."/>
            <person name="Arevalo P."/>
            <person name="Brown J."/>
            <person name="Cutler M."/>
            <person name="Kelly L."/>
            <person name="Polz M.F."/>
        </authorList>
    </citation>
    <scope>NUCLEOTIDE SEQUENCE [LARGE SCALE GENOMIC DNA]</scope>
    <source>
        <strain evidence="4">10N.261.51.B8</strain>
    </source>
</reference>
<reference evidence="2" key="3">
    <citation type="journal article" date="2018" name="Nature">
        <title>A major lineage of non-tailed dsDNA viruses as unrecognized killers of marine bacteria.</title>
        <authorList>
            <person name="Kauffman K.M."/>
            <person name="Hussain F.A."/>
            <person name="Yang J."/>
            <person name="Arevalo P."/>
            <person name="Brown J.M."/>
            <person name="Chang W.K."/>
            <person name="VanInsberghe D."/>
            <person name="Elsherbini J."/>
            <person name="Sharma R.S."/>
            <person name="Cutler M.B."/>
            <person name="Kelly L."/>
            <person name="Polz M.F."/>
        </authorList>
    </citation>
    <scope>NUCLEOTIDE SEQUENCE</scope>
    <source>
        <strain evidence="2">10N.261.51.B8</strain>
    </source>
</reference>
<evidence type="ECO:0000313" key="2">
    <source>
        <dbReference type="EMBL" id="PML54967.1"/>
    </source>
</evidence>